<protein>
    <submittedName>
        <fullName evidence="1">Uncharacterized protein</fullName>
    </submittedName>
</protein>
<comment type="caution">
    <text evidence="1">The sequence shown here is derived from an EMBL/GenBank/DDBJ whole genome shotgun (WGS) entry which is preliminary data.</text>
</comment>
<name>A0A0F9QZ04_9ZZZZ</name>
<accession>A0A0F9QZ04</accession>
<dbReference type="EMBL" id="LAZR01001162">
    <property type="protein sequence ID" value="KKN49570.1"/>
    <property type="molecule type" value="Genomic_DNA"/>
</dbReference>
<sequence>MAREIDFISIGYDKGEMDFSVNCSIADLTLKEFDELRIMTMVAIGQAENMWRRENKPECRTSIRKSPNKPK</sequence>
<gene>
    <name evidence="1" type="ORF">LCGC14_0641350</name>
</gene>
<evidence type="ECO:0000313" key="1">
    <source>
        <dbReference type="EMBL" id="KKN49570.1"/>
    </source>
</evidence>
<dbReference type="AlphaFoldDB" id="A0A0F9QZ04"/>
<proteinExistence type="predicted"/>
<reference evidence="1" key="1">
    <citation type="journal article" date="2015" name="Nature">
        <title>Complex archaea that bridge the gap between prokaryotes and eukaryotes.</title>
        <authorList>
            <person name="Spang A."/>
            <person name="Saw J.H."/>
            <person name="Jorgensen S.L."/>
            <person name="Zaremba-Niedzwiedzka K."/>
            <person name="Martijn J."/>
            <person name="Lind A.E."/>
            <person name="van Eijk R."/>
            <person name="Schleper C."/>
            <person name="Guy L."/>
            <person name="Ettema T.J."/>
        </authorList>
    </citation>
    <scope>NUCLEOTIDE SEQUENCE</scope>
</reference>
<organism evidence="1">
    <name type="scientific">marine sediment metagenome</name>
    <dbReference type="NCBI Taxonomy" id="412755"/>
    <lineage>
        <taxon>unclassified sequences</taxon>
        <taxon>metagenomes</taxon>
        <taxon>ecological metagenomes</taxon>
    </lineage>
</organism>